<dbReference type="InterPro" id="IPR003356">
    <property type="entry name" value="DNA_methylase_A-5"/>
</dbReference>
<proteinExistence type="predicted"/>
<dbReference type="SUPFAM" id="SSF53335">
    <property type="entry name" value="S-adenosyl-L-methionine-dependent methyltransferases"/>
    <property type="match status" value="1"/>
</dbReference>
<evidence type="ECO:0000259" key="8">
    <source>
        <dbReference type="Pfam" id="PF12161"/>
    </source>
</evidence>
<evidence type="ECO:0000313" key="9">
    <source>
        <dbReference type="EMBL" id="AFZ20483.1"/>
    </source>
</evidence>
<keyword evidence="10" id="KW-1185">Reference proteome</keyword>
<dbReference type="InterPro" id="IPR022749">
    <property type="entry name" value="D12N6_MeTrfase_N"/>
</dbReference>
<protein>
    <recommendedName>
        <fullName evidence="1">site-specific DNA-methyltransferase (adenine-specific)</fullName>
        <ecNumber evidence="1">2.1.1.72</ecNumber>
    </recommendedName>
</protein>
<comment type="catalytic activity">
    <reaction evidence="6">
        <text>a 2'-deoxyadenosine in DNA + S-adenosyl-L-methionine = an N(6)-methyl-2'-deoxyadenosine in DNA + S-adenosyl-L-homocysteine + H(+)</text>
        <dbReference type="Rhea" id="RHEA:15197"/>
        <dbReference type="Rhea" id="RHEA-COMP:12418"/>
        <dbReference type="Rhea" id="RHEA-COMP:12419"/>
        <dbReference type="ChEBI" id="CHEBI:15378"/>
        <dbReference type="ChEBI" id="CHEBI:57856"/>
        <dbReference type="ChEBI" id="CHEBI:59789"/>
        <dbReference type="ChEBI" id="CHEBI:90615"/>
        <dbReference type="ChEBI" id="CHEBI:90616"/>
        <dbReference type="EC" id="2.1.1.72"/>
    </reaction>
</comment>
<keyword evidence="2 9" id="KW-0489">Methyltransferase</keyword>
<dbReference type="eggNOG" id="COG0286">
    <property type="taxonomic scope" value="Bacteria"/>
</dbReference>
<evidence type="ECO:0000256" key="5">
    <source>
        <dbReference type="ARBA" id="ARBA00022747"/>
    </source>
</evidence>
<feature type="domain" description="DNA methylase adenine-specific" evidence="7">
    <location>
        <begin position="164"/>
        <end position="466"/>
    </location>
</feature>
<organism evidence="9 10">
    <name type="scientific">Allocoleopsis franciscana PCC 7113</name>
    <dbReference type="NCBI Taxonomy" id="1173027"/>
    <lineage>
        <taxon>Bacteria</taxon>
        <taxon>Bacillati</taxon>
        <taxon>Cyanobacteriota</taxon>
        <taxon>Cyanophyceae</taxon>
        <taxon>Coleofasciculales</taxon>
        <taxon>Coleofasciculaceae</taxon>
        <taxon>Allocoleopsis</taxon>
        <taxon>Allocoleopsis franciscana</taxon>
    </lineage>
</organism>
<dbReference type="InterPro" id="IPR002052">
    <property type="entry name" value="DNA_methylase_N6_adenine_CS"/>
</dbReference>
<dbReference type="OrthoDB" id="467945at2"/>
<dbReference type="RefSeq" id="WP_015184618.1">
    <property type="nucleotide sequence ID" value="NC_019738.1"/>
</dbReference>
<dbReference type="CDD" id="cd02440">
    <property type="entry name" value="AdoMet_MTases"/>
    <property type="match status" value="1"/>
</dbReference>
<dbReference type="EC" id="2.1.1.72" evidence="1"/>
<feature type="domain" description="N6 adenine-specific DNA methyltransferase N-terminal" evidence="8">
    <location>
        <begin position="7"/>
        <end position="145"/>
    </location>
</feature>
<keyword evidence="5" id="KW-0680">Restriction system</keyword>
<evidence type="ECO:0000256" key="3">
    <source>
        <dbReference type="ARBA" id="ARBA00022679"/>
    </source>
</evidence>
<dbReference type="Gene3D" id="3.40.50.150">
    <property type="entry name" value="Vaccinia Virus protein VP39"/>
    <property type="match status" value="1"/>
</dbReference>
<evidence type="ECO:0000259" key="7">
    <source>
        <dbReference type="Pfam" id="PF02384"/>
    </source>
</evidence>
<dbReference type="PANTHER" id="PTHR42933">
    <property type="entry name" value="SLR6095 PROTEIN"/>
    <property type="match status" value="1"/>
</dbReference>
<keyword evidence="4" id="KW-0949">S-adenosyl-L-methionine</keyword>
<dbReference type="AlphaFoldDB" id="K9WJV8"/>
<evidence type="ECO:0000256" key="6">
    <source>
        <dbReference type="ARBA" id="ARBA00047942"/>
    </source>
</evidence>
<dbReference type="GO" id="GO:0009007">
    <property type="term" value="F:site-specific DNA-methyltransferase (adenine-specific) activity"/>
    <property type="evidence" value="ECO:0007669"/>
    <property type="project" value="UniProtKB-EC"/>
</dbReference>
<dbReference type="GO" id="GO:0009307">
    <property type="term" value="P:DNA restriction-modification system"/>
    <property type="evidence" value="ECO:0007669"/>
    <property type="project" value="UniProtKB-KW"/>
</dbReference>
<name>K9WJV8_9CYAN</name>
<dbReference type="Proteomes" id="UP000010471">
    <property type="component" value="Chromosome"/>
</dbReference>
<dbReference type="KEGG" id="mic:Mic7113_4814"/>
<evidence type="ECO:0000256" key="2">
    <source>
        <dbReference type="ARBA" id="ARBA00022603"/>
    </source>
</evidence>
<evidence type="ECO:0000256" key="4">
    <source>
        <dbReference type="ARBA" id="ARBA00022691"/>
    </source>
</evidence>
<keyword evidence="3 9" id="KW-0808">Transferase</keyword>
<dbReference type="GO" id="GO:0008170">
    <property type="term" value="F:N-methyltransferase activity"/>
    <property type="evidence" value="ECO:0007669"/>
    <property type="project" value="InterPro"/>
</dbReference>
<dbReference type="GO" id="GO:0032259">
    <property type="term" value="P:methylation"/>
    <property type="evidence" value="ECO:0007669"/>
    <property type="project" value="UniProtKB-KW"/>
</dbReference>
<dbReference type="GO" id="GO:0003677">
    <property type="term" value="F:DNA binding"/>
    <property type="evidence" value="ECO:0007669"/>
    <property type="project" value="InterPro"/>
</dbReference>
<dbReference type="HOGENOM" id="CLU_012122_0_0_3"/>
<reference evidence="9 10" key="1">
    <citation type="submission" date="2012-06" db="EMBL/GenBank/DDBJ databases">
        <title>Finished chromosome of genome of Microcoleus sp. PCC 7113.</title>
        <authorList>
            <consortium name="US DOE Joint Genome Institute"/>
            <person name="Gugger M."/>
            <person name="Coursin T."/>
            <person name="Rippka R."/>
            <person name="Tandeau De Marsac N."/>
            <person name="Huntemann M."/>
            <person name="Wei C.-L."/>
            <person name="Han J."/>
            <person name="Detter J.C."/>
            <person name="Han C."/>
            <person name="Tapia R."/>
            <person name="Chen A."/>
            <person name="Kyrpides N."/>
            <person name="Mavromatis K."/>
            <person name="Markowitz V."/>
            <person name="Szeto E."/>
            <person name="Ivanova N."/>
            <person name="Pagani I."/>
            <person name="Pati A."/>
            <person name="Goodwin L."/>
            <person name="Nordberg H.P."/>
            <person name="Cantor M.N."/>
            <person name="Hua S.X."/>
            <person name="Woyke T."/>
            <person name="Kerfeld C.A."/>
        </authorList>
    </citation>
    <scope>NUCLEOTIDE SEQUENCE [LARGE SCALE GENOMIC DNA]</scope>
    <source>
        <strain evidence="9 10">PCC 7113</strain>
    </source>
</reference>
<dbReference type="STRING" id="1173027.Mic7113_4814"/>
<dbReference type="PANTHER" id="PTHR42933:SF3">
    <property type="entry name" value="TYPE I RESTRICTION ENZYME MJAVIII METHYLASE SUBUNIT"/>
    <property type="match status" value="1"/>
</dbReference>
<sequence>MADHHQLSNFIWQIADLLRGPYRPPQYERVMLPMTVLRRFDCVLAPTKQQVLAEAAKWEEKFKGNDAALDPILNKAVGKGFRFHNRSPLDFEKLKGDPDNIDKHLISYIESFSKNVRDIFEKFEFTNEVERMREANILYLVVSKFCDVDLHPGTDDAPKVDNIAMGLLFEDLIRRFNEAANETAGDHFTPREVIRLMVDILFDPDDDILTKPGIVSKLLDPACGTGGMLAEAQNYLRREYNSEARLYVYGQDFNPRAYAIAASDLLMKGNENSAIRFGDSLIDDQYPDDRFDYLLANPPFGVDWKKQQKEVKREHEKQGFAGRFGAGLPRINDGALLFLQHMISKFELYQPTQNKFGSRLAIVFNGSPLFTGGAGSGESEIRRWIIENDWLEAIIALPEQMFYNTGIGTYLWIVTNRKQSHRKGKIQLIDARARWQPMRRSLGDKRRYMGEDDIAAVVCEYGKFVETETSKIFDNEDFGYNRVPIERPLRLVYQMNTDRKSRFLDAVPHLLDDVQAIDRELGREPREDWSEFDRLMKKLLKQRESRWKNPERKLFRDVFTERDPEAKPVILDQREAKGDPNARIWGWFPVPNRKLERMYEPDSQLRDFENVRLVDTENPEKNEKEIIHYFCHEVEPHLSDSWADKQKIRSAYEINFNRHFYKYTPPRSLEDIDADIKKMEAEIIRLLHEVTS</sequence>
<evidence type="ECO:0000313" key="10">
    <source>
        <dbReference type="Proteomes" id="UP000010471"/>
    </source>
</evidence>
<dbReference type="Pfam" id="PF02384">
    <property type="entry name" value="N6_Mtase"/>
    <property type="match status" value="1"/>
</dbReference>
<dbReference type="PROSITE" id="PS00092">
    <property type="entry name" value="N6_MTASE"/>
    <property type="match status" value="1"/>
</dbReference>
<gene>
    <name evidence="9" type="ORF">Mic7113_4814</name>
</gene>
<dbReference type="PRINTS" id="PR00507">
    <property type="entry name" value="N12N6MTFRASE"/>
</dbReference>
<dbReference type="EMBL" id="CP003630">
    <property type="protein sequence ID" value="AFZ20483.1"/>
    <property type="molecule type" value="Genomic_DNA"/>
</dbReference>
<dbReference type="InterPro" id="IPR029063">
    <property type="entry name" value="SAM-dependent_MTases_sf"/>
</dbReference>
<dbReference type="Pfam" id="PF12161">
    <property type="entry name" value="HsdM_N"/>
    <property type="match status" value="1"/>
</dbReference>
<dbReference type="REBASE" id="58100">
    <property type="entry name" value="M.Msp7113ORF4814P"/>
</dbReference>
<dbReference type="PATRIC" id="fig|1173027.3.peg.5339"/>
<evidence type="ECO:0000256" key="1">
    <source>
        <dbReference type="ARBA" id="ARBA00011900"/>
    </source>
</evidence>
<dbReference type="InterPro" id="IPR051537">
    <property type="entry name" value="DNA_Adenine_Mtase"/>
</dbReference>
<accession>K9WJV8</accession>